<dbReference type="Gene3D" id="1.10.630.10">
    <property type="entry name" value="Cytochrome P450"/>
    <property type="match status" value="1"/>
</dbReference>
<keyword evidence="7" id="KW-0479">Metal-binding</keyword>
<dbReference type="InterPro" id="IPR036396">
    <property type="entry name" value="Cyt_P450_sf"/>
</dbReference>
<dbReference type="EMBL" id="JASNQZ010000004">
    <property type="protein sequence ID" value="KAL0957953.1"/>
    <property type="molecule type" value="Genomic_DNA"/>
</dbReference>
<protein>
    <recommendedName>
        <fullName evidence="15">Cytochrome P450</fullName>
    </recommendedName>
</protein>
<evidence type="ECO:0000313" key="14">
    <source>
        <dbReference type="Proteomes" id="UP001556367"/>
    </source>
</evidence>
<keyword evidence="12" id="KW-0472">Membrane</keyword>
<keyword evidence="14" id="KW-1185">Reference proteome</keyword>
<keyword evidence="5" id="KW-0349">Heme</keyword>
<comment type="similarity">
    <text evidence="4">Belongs to the cytochrome P450 family.</text>
</comment>
<dbReference type="PRINTS" id="PR00385">
    <property type="entry name" value="P450"/>
</dbReference>
<reference evidence="14" key="1">
    <citation type="submission" date="2024-06" db="EMBL/GenBank/DDBJ databases">
        <title>Multi-omics analyses provide insights into the biosynthesis of the anticancer antibiotic pleurotin in Hohenbuehelia grisea.</title>
        <authorList>
            <person name="Weaver J.A."/>
            <person name="Alberti F."/>
        </authorList>
    </citation>
    <scope>NUCLEOTIDE SEQUENCE [LARGE SCALE GENOMIC DNA]</scope>
    <source>
        <strain evidence="14">T-177</strain>
    </source>
</reference>
<name>A0ABR3JRQ0_9AGAR</name>
<dbReference type="PANTHER" id="PTHR24305">
    <property type="entry name" value="CYTOCHROME P450"/>
    <property type="match status" value="1"/>
</dbReference>
<comment type="subcellular location">
    <subcellularLocation>
        <location evidence="2">Membrane</location>
    </subcellularLocation>
</comment>
<keyword evidence="8" id="KW-1133">Transmembrane helix</keyword>
<evidence type="ECO:0000256" key="10">
    <source>
        <dbReference type="ARBA" id="ARBA00023004"/>
    </source>
</evidence>
<dbReference type="InterPro" id="IPR001128">
    <property type="entry name" value="Cyt_P450"/>
</dbReference>
<organism evidence="13 14">
    <name type="scientific">Hohenbuehelia grisea</name>
    <dbReference type="NCBI Taxonomy" id="104357"/>
    <lineage>
        <taxon>Eukaryota</taxon>
        <taxon>Fungi</taxon>
        <taxon>Dikarya</taxon>
        <taxon>Basidiomycota</taxon>
        <taxon>Agaricomycotina</taxon>
        <taxon>Agaricomycetes</taxon>
        <taxon>Agaricomycetidae</taxon>
        <taxon>Agaricales</taxon>
        <taxon>Pleurotineae</taxon>
        <taxon>Pleurotaceae</taxon>
        <taxon>Hohenbuehelia</taxon>
    </lineage>
</organism>
<evidence type="ECO:0000256" key="1">
    <source>
        <dbReference type="ARBA" id="ARBA00001971"/>
    </source>
</evidence>
<evidence type="ECO:0000313" key="13">
    <source>
        <dbReference type="EMBL" id="KAL0957953.1"/>
    </source>
</evidence>
<accession>A0ABR3JRQ0</accession>
<comment type="cofactor">
    <cofactor evidence="1">
        <name>heme</name>
        <dbReference type="ChEBI" id="CHEBI:30413"/>
    </cofactor>
</comment>
<evidence type="ECO:0000256" key="12">
    <source>
        <dbReference type="ARBA" id="ARBA00023136"/>
    </source>
</evidence>
<evidence type="ECO:0000256" key="6">
    <source>
        <dbReference type="ARBA" id="ARBA00022692"/>
    </source>
</evidence>
<evidence type="ECO:0000256" key="2">
    <source>
        <dbReference type="ARBA" id="ARBA00004370"/>
    </source>
</evidence>
<dbReference type="Proteomes" id="UP001556367">
    <property type="component" value="Unassembled WGS sequence"/>
</dbReference>
<evidence type="ECO:0000256" key="4">
    <source>
        <dbReference type="ARBA" id="ARBA00010617"/>
    </source>
</evidence>
<evidence type="ECO:0000256" key="7">
    <source>
        <dbReference type="ARBA" id="ARBA00022723"/>
    </source>
</evidence>
<evidence type="ECO:0000256" key="5">
    <source>
        <dbReference type="ARBA" id="ARBA00022617"/>
    </source>
</evidence>
<dbReference type="PRINTS" id="PR00465">
    <property type="entry name" value="EP450IV"/>
</dbReference>
<dbReference type="SUPFAM" id="SSF48264">
    <property type="entry name" value="Cytochrome P450"/>
    <property type="match status" value="1"/>
</dbReference>
<keyword evidence="9" id="KW-0560">Oxidoreductase</keyword>
<sequence>MIFAATDTTSGGMARLMHLLATHQDVQERLRAEVAEARKKFGHRELTHDELNTLPFLDGIVRETLRLHPPVTAIQRTTNTDMMLPLSKPIIDKNGNELREVFVPKDTDLIISIISSNRNKDIWGEDAEEWKPERWLKPLPDSLINAKIPGTTSHIMTFLGGSRGCIGFKFSQIELKVALSVLLEKFKVDLSDKKIRWDMNLITNPMLADNSSTRPQMPLMFSLLQSEV</sequence>
<evidence type="ECO:0000256" key="9">
    <source>
        <dbReference type="ARBA" id="ARBA00023002"/>
    </source>
</evidence>
<proteinExistence type="inferred from homology"/>
<keyword evidence="11" id="KW-0503">Monooxygenase</keyword>
<evidence type="ECO:0008006" key="15">
    <source>
        <dbReference type="Google" id="ProtNLM"/>
    </source>
</evidence>
<comment type="pathway">
    <text evidence="3">Secondary metabolite biosynthesis; terpenoid biosynthesis.</text>
</comment>
<gene>
    <name evidence="13" type="ORF">HGRIS_000134</name>
</gene>
<evidence type="ECO:0000256" key="3">
    <source>
        <dbReference type="ARBA" id="ARBA00004721"/>
    </source>
</evidence>
<keyword evidence="6" id="KW-0812">Transmembrane</keyword>
<evidence type="ECO:0000256" key="11">
    <source>
        <dbReference type="ARBA" id="ARBA00023033"/>
    </source>
</evidence>
<dbReference type="PANTHER" id="PTHR24305:SF166">
    <property type="entry name" value="CYTOCHROME P450 12A4, MITOCHONDRIAL-RELATED"/>
    <property type="match status" value="1"/>
</dbReference>
<keyword evidence="10" id="KW-0408">Iron</keyword>
<dbReference type="InterPro" id="IPR050121">
    <property type="entry name" value="Cytochrome_P450_monoxygenase"/>
</dbReference>
<dbReference type="InterPro" id="IPR002403">
    <property type="entry name" value="Cyt_P450_E_grp-IV"/>
</dbReference>
<comment type="caution">
    <text evidence="13">The sequence shown here is derived from an EMBL/GenBank/DDBJ whole genome shotgun (WGS) entry which is preliminary data.</text>
</comment>
<evidence type="ECO:0000256" key="8">
    <source>
        <dbReference type="ARBA" id="ARBA00022989"/>
    </source>
</evidence>
<dbReference type="Pfam" id="PF00067">
    <property type="entry name" value="p450"/>
    <property type="match status" value="1"/>
</dbReference>